<dbReference type="Pfam" id="PF20629">
    <property type="entry name" value="GD_AH_C"/>
    <property type="match status" value="1"/>
</dbReference>
<dbReference type="InterPro" id="IPR013974">
    <property type="entry name" value="SAF"/>
</dbReference>
<reference evidence="4" key="1">
    <citation type="journal article" date="2020" name="mSystems">
        <title>Genome- and Community-Level Interaction Insights into Carbon Utilization and Element Cycling Functions of Hydrothermarchaeota in Hydrothermal Sediment.</title>
        <authorList>
            <person name="Zhou Z."/>
            <person name="Liu Y."/>
            <person name="Xu W."/>
            <person name="Pan J."/>
            <person name="Luo Z.H."/>
            <person name="Li M."/>
        </authorList>
    </citation>
    <scope>NUCLEOTIDE SEQUENCE [LARGE SCALE GENOMIC DNA]</scope>
    <source>
        <strain evidence="4">SpSt-508</strain>
    </source>
</reference>
<feature type="domain" description="SAF" evidence="3">
    <location>
        <begin position="13"/>
        <end position="84"/>
    </location>
</feature>
<sequence length="514" mass="54524">MTARPLIRLHPDDNIAVAARPLAAGTNLTFDGIAVTTRETIELGHKVALRPIAAGQPIRKFGQIIGYASTSIPAGSWVHTHNVDVGDVQLDYAVCSEVPPDPAPVTGRTFLGYRRGDGRAATRNYIGIISTVNCSATTSRYVAQNFPRELLADYPQVDGVVALVHKGGCSFQYGGPDHLQLTRTLAGFARHPNIGAYVVIGLGCETAQASFLMEHEGLVQLGGGPAAGSPPPLVVNIQDLGGVAKTVARVTAQIRELLPEVNRVQRVPIPVAEIVLGLNCGGSDGNSGITANPALGYCTDLLVAHGGTSVLAETPECVGGEHLLTRRAANPRVAQAFLDRIRWWQEYTGKFGMRVDINPSVGNKKGGLTTIYEKSLGAIAKGGTTALKAVYEYAQPITERGFTFMDTPGYDPASVTGLIAGGCNVVCFTTGRGSCFGCKPVPTIKIATNTPMYQRMIDDMDINAGRILEGATIEEVGHEIFEEVIAVASGKRTKSEAQGIGDEEFCPWTWGPMT</sequence>
<dbReference type="InterPro" id="IPR048332">
    <property type="entry name" value="GD_AH_C"/>
</dbReference>
<keyword evidence="2" id="KW-0456">Lyase</keyword>
<evidence type="ECO:0000256" key="1">
    <source>
        <dbReference type="ARBA" id="ARBA00010986"/>
    </source>
</evidence>
<dbReference type="PANTHER" id="PTHR30536:SF5">
    <property type="entry name" value="ALTRONATE DEHYDRATASE"/>
    <property type="match status" value="1"/>
</dbReference>
<dbReference type="InterPro" id="IPR052172">
    <property type="entry name" value="UxaA_altronate/galactarate_dh"/>
</dbReference>
<dbReference type="Pfam" id="PF04295">
    <property type="entry name" value="GD_AH_second"/>
    <property type="match status" value="1"/>
</dbReference>
<dbReference type="PANTHER" id="PTHR30536">
    <property type="entry name" value="ALTRONATE/GALACTARATE DEHYDRATASE"/>
    <property type="match status" value="1"/>
</dbReference>
<protein>
    <submittedName>
        <fullName evidence="4">Altronate dehydratase</fullName>
    </submittedName>
</protein>
<dbReference type="CDD" id="cd11613">
    <property type="entry name" value="SAF_AH_GD"/>
    <property type="match status" value="1"/>
</dbReference>
<name>A0A7C4QNR9_9PLAN</name>
<organism evidence="4">
    <name type="scientific">Schlesneria paludicola</name>
    <dbReference type="NCBI Taxonomy" id="360056"/>
    <lineage>
        <taxon>Bacteria</taxon>
        <taxon>Pseudomonadati</taxon>
        <taxon>Planctomycetota</taxon>
        <taxon>Planctomycetia</taxon>
        <taxon>Planctomycetales</taxon>
        <taxon>Planctomycetaceae</taxon>
        <taxon>Schlesneria</taxon>
    </lineage>
</organism>
<gene>
    <name evidence="4" type="ORF">ENS64_07540</name>
</gene>
<dbReference type="GO" id="GO:0019698">
    <property type="term" value="P:D-galacturonate catabolic process"/>
    <property type="evidence" value="ECO:0007669"/>
    <property type="project" value="TreeGrafter"/>
</dbReference>
<dbReference type="Gene3D" id="2.30.130.110">
    <property type="match status" value="1"/>
</dbReference>
<evidence type="ECO:0000313" key="4">
    <source>
        <dbReference type="EMBL" id="HGT39103.1"/>
    </source>
</evidence>
<dbReference type="InterPro" id="IPR007392">
    <property type="entry name" value="GD_AH_second"/>
</dbReference>
<comment type="similarity">
    <text evidence="1">Belongs to the UxaA family.</text>
</comment>
<dbReference type="Pfam" id="PF08666">
    <property type="entry name" value="SAF"/>
    <property type="match status" value="1"/>
</dbReference>
<proteinExistence type="inferred from homology"/>
<evidence type="ECO:0000259" key="3">
    <source>
        <dbReference type="SMART" id="SM00858"/>
    </source>
</evidence>
<comment type="caution">
    <text evidence="4">The sequence shown here is derived from an EMBL/GenBank/DDBJ whole genome shotgun (WGS) entry which is preliminary data.</text>
</comment>
<evidence type="ECO:0000256" key="2">
    <source>
        <dbReference type="ARBA" id="ARBA00023239"/>
    </source>
</evidence>
<dbReference type="GO" id="GO:0016829">
    <property type="term" value="F:lyase activity"/>
    <property type="evidence" value="ECO:0007669"/>
    <property type="project" value="UniProtKB-KW"/>
</dbReference>
<dbReference type="EMBL" id="DSVQ01000012">
    <property type="protein sequence ID" value="HGT39103.1"/>
    <property type="molecule type" value="Genomic_DNA"/>
</dbReference>
<dbReference type="InterPro" id="IPR044144">
    <property type="entry name" value="SAF_UxaA/GarD"/>
</dbReference>
<accession>A0A7C4QNR9</accession>
<dbReference type="SMART" id="SM00858">
    <property type="entry name" value="SAF"/>
    <property type="match status" value="1"/>
</dbReference>
<dbReference type="AlphaFoldDB" id="A0A7C4QNR9"/>